<dbReference type="Proteomes" id="UP001296993">
    <property type="component" value="Unassembled WGS sequence"/>
</dbReference>
<reference evidence="2 3" key="1">
    <citation type="submission" date="2021-03" db="EMBL/GenBank/DDBJ databases">
        <title>Sequencing the genomes of 1000 actinobacteria strains.</title>
        <authorList>
            <person name="Klenk H.-P."/>
        </authorList>
    </citation>
    <scope>NUCLEOTIDE SEQUENCE [LARGE SCALE GENOMIC DNA]</scope>
    <source>
        <strain evidence="2 3">DSM 15797</strain>
    </source>
</reference>
<dbReference type="InterPro" id="IPR002347">
    <property type="entry name" value="SDR_fam"/>
</dbReference>
<comment type="similarity">
    <text evidence="1">Belongs to the short-chain dehydrogenases/reductases (SDR) family.</text>
</comment>
<dbReference type="GO" id="GO:0004316">
    <property type="term" value="F:3-oxoacyl-[acyl-carrier-protein] reductase (NADPH) activity"/>
    <property type="evidence" value="ECO:0007669"/>
    <property type="project" value="UniProtKB-EC"/>
</dbReference>
<dbReference type="InterPro" id="IPR036291">
    <property type="entry name" value="NAD(P)-bd_dom_sf"/>
</dbReference>
<dbReference type="PRINTS" id="PR00081">
    <property type="entry name" value="GDHRDH"/>
</dbReference>
<dbReference type="Pfam" id="PF13561">
    <property type="entry name" value="adh_short_C2"/>
    <property type="match status" value="1"/>
</dbReference>
<sequence length="257" mass="26074">MDLGVEGRVALVAASTGGLGLAVATSLAAEGARVVVTGRDLERARSVAASLPGAVAFHLDLSVPAAPAEAVDRVTAELGPVEILVTNGPGPKPKPASTTSAEDLSAAIDGLLLPQQRLIASVLPGMIERGWGRILAIGSSGITAPLPNLVLSNVGRSALAAYIKTLAAEQAHQGVTANLLLPGRINTDRIDALDAAAAERRDTDVQTVRAESFAAIPAGRYGRPEEFGAAAAFLCSDSASYITGVALRCDGGLVRSL</sequence>
<name>A0ABS4XHM9_9MICC</name>
<protein>
    <submittedName>
        <fullName evidence="2">3-oxoacyl-[acyl-carrier protein] reductase</fullName>
        <ecNumber evidence="2">1.1.1.100</ecNumber>
    </submittedName>
</protein>
<accession>A0ABS4XHM9</accession>
<proteinExistence type="inferred from homology"/>
<evidence type="ECO:0000256" key="1">
    <source>
        <dbReference type="ARBA" id="ARBA00006484"/>
    </source>
</evidence>
<dbReference type="PANTHER" id="PTHR42879">
    <property type="entry name" value="3-OXOACYL-(ACYL-CARRIER-PROTEIN) REDUCTASE"/>
    <property type="match status" value="1"/>
</dbReference>
<dbReference type="RefSeq" id="WP_210000671.1">
    <property type="nucleotide sequence ID" value="NZ_BAAAJY010000001.1"/>
</dbReference>
<dbReference type="Gene3D" id="3.40.50.720">
    <property type="entry name" value="NAD(P)-binding Rossmann-like Domain"/>
    <property type="match status" value="1"/>
</dbReference>
<dbReference type="SUPFAM" id="SSF51735">
    <property type="entry name" value="NAD(P)-binding Rossmann-fold domains"/>
    <property type="match status" value="1"/>
</dbReference>
<gene>
    <name evidence="2" type="ORF">JOF47_003490</name>
</gene>
<keyword evidence="2" id="KW-0560">Oxidoreductase</keyword>
<dbReference type="EC" id="1.1.1.100" evidence="2"/>
<evidence type="ECO:0000313" key="2">
    <source>
        <dbReference type="EMBL" id="MBP2387979.1"/>
    </source>
</evidence>
<dbReference type="PANTHER" id="PTHR42879:SF6">
    <property type="entry name" value="NADPH-DEPENDENT REDUCTASE BACG"/>
    <property type="match status" value="1"/>
</dbReference>
<dbReference type="EMBL" id="JAGIOF010000001">
    <property type="protein sequence ID" value="MBP2387979.1"/>
    <property type="molecule type" value="Genomic_DNA"/>
</dbReference>
<evidence type="ECO:0000313" key="3">
    <source>
        <dbReference type="Proteomes" id="UP001296993"/>
    </source>
</evidence>
<comment type="caution">
    <text evidence="2">The sequence shown here is derived from an EMBL/GenBank/DDBJ whole genome shotgun (WGS) entry which is preliminary data.</text>
</comment>
<organism evidence="2 3">
    <name type="scientific">Paeniglutamicibacter kerguelensis</name>
    <dbReference type="NCBI Taxonomy" id="254788"/>
    <lineage>
        <taxon>Bacteria</taxon>
        <taxon>Bacillati</taxon>
        <taxon>Actinomycetota</taxon>
        <taxon>Actinomycetes</taxon>
        <taxon>Micrococcales</taxon>
        <taxon>Micrococcaceae</taxon>
        <taxon>Paeniglutamicibacter</taxon>
    </lineage>
</organism>
<dbReference type="InterPro" id="IPR050259">
    <property type="entry name" value="SDR"/>
</dbReference>
<keyword evidence="3" id="KW-1185">Reference proteome</keyword>